<sequence>MNKKTGNVSLSWFTFQKYWQSHQGQLSLVLFCFLLFLSVWKLGELVWFPVKTTDVQKWKPANTEVQAENIRVDLSSIKSANLFGIKSVNEKQPKEKQLNTNAPKTKLSLKLVGLVYAADRSSSLAIISNQGTQQTYGIDEPLDGSKAKLIAVLEDRVIINNQGREETLFLEENPPANGSDISGSHKEGLSSRDVSNSHVEPVESLEGVRDAVMTDPNQISRFLSFSEFREDGKVIGYKLNPGQSKVLFESTELEPGDVALEVNGIKLSDSERIPSVIEELFTTGSLDLLVFRNGKEQQINIQL</sequence>
<keyword evidence="5" id="KW-0997">Cell inner membrane</keyword>
<dbReference type="InterPro" id="IPR001639">
    <property type="entry name" value="T2SS_protein-GspC"/>
</dbReference>
<evidence type="ECO:0000256" key="7">
    <source>
        <dbReference type="ARBA" id="ARBA00022927"/>
    </source>
</evidence>
<keyword evidence="7" id="KW-0653">Protein transport</keyword>
<evidence type="ECO:0000259" key="11">
    <source>
        <dbReference type="Pfam" id="PF11356"/>
    </source>
</evidence>
<gene>
    <name evidence="12" type="primary">gspC</name>
    <name evidence="12" type="ORF">EES38_20000</name>
</gene>
<evidence type="ECO:0000256" key="5">
    <source>
        <dbReference type="ARBA" id="ARBA00022519"/>
    </source>
</evidence>
<dbReference type="Gene3D" id="2.30.30.830">
    <property type="match status" value="1"/>
</dbReference>
<dbReference type="Gene3D" id="2.30.42.10">
    <property type="match status" value="1"/>
</dbReference>
<evidence type="ECO:0000256" key="10">
    <source>
        <dbReference type="SAM" id="MobiDB-lite"/>
    </source>
</evidence>
<evidence type="ECO:0000313" key="12">
    <source>
        <dbReference type="EMBL" id="RQW61397.1"/>
    </source>
</evidence>
<dbReference type="InterPro" id="IPR036034">
    <property type="entry name" value="PDZ_sf"/>
</dbReference>
<dbReference type="EMBL" id="RJVQ01000013">
    <property type="protein sequence ID" value="RQW61397.1"/>
    <property type="molecule type" value="Genomic_DNA"/>
</dbReference>
<evidence type="ECO:0000256" key="9">
    <source>
        <dbReference type="ARBA" id="ARBA00023136"/>
    </source>
</evidence>
<comment type="caution">
    <text evidence="12">The sequence shown here is derived from an EMBL/GenBank/DDBJ whole genome shotgun (WGS) entry which is preliminary data.</text>
</comment>
<evidence type="ECO:0000313" key="13">
    <source>
        <dbReference type="Proteomes" id="UP000281112"/>
    </source>
</evidence>
<dbReference type="GO" id="GO:0005886">
    <property type="term" value="C:plasma membrane"/>
    <property type="evidence" value="ECO:0007669"/>
    <property type="project" value="UniProtKB-SubCell"/>
</dbReference>
<evidence type="ECO:0000256" key="2">
    <source>
        <dbReference type="ARBA" id="ARBA00007986"/>
    </source>
</evidence>
<organism evidence="12 13">
    <name type="scientific">Vibrio viridaestus</name>
    <dbReference type="NCBI Taxonomy" id="2487322"/>
    <lineage>
        <taxon>Bacteria</taxon>
        <taxon>Pseudomonadati</taxon>
        <taxon>Pseudomonadota</taxon>
        <taxon>Gammaproteobacteria</taxon>
        <taxon>Vibrionales</taxon>
        <taxon>Vibrionaceae</taxon>
        <taxon>Vibrio</taxon>
    </lineage>
</organism>
<keyword evidence="3" id="KW-0813">Transport</keyword>
<reference evidence="12 13" key="1">
    <citation type="submission" date="2018-11" db="EMBL/GenBank/DDBJ databases">
        <title>Vibrio LJC006 sp. nov., isolated from seawater during the bloom of the enteromorpha.</title>
        <authorList>
            <person name="Liang J."/>
        </authorList>
    </citation>
    <scope>NUCLEOTIDE SEQUENCE [LARGE SCALE GENOMIC DNA]</scope>
    <source>
        <strain evidence="12 13">LJC006</strain>
    </source>
</reference>
<accession>A0A3N9TB78</accession>
<dbReference type="NCBIfam" id="TIGR01713">
    <property type="entry name" value="typeII_sec_gspC"/>
    <property type="match status" value="1"/>
</dbReference>
<dbReference type="OrthoDB" id="1491375at2"/>
<dbReference type="GO" id="GO:0015627">
    <property type="term" value="C:type II protein secretion system complex"/>
    <property type="evidence" value="ECO:0007669"/>
    <property type="project" value="InterPro"/>
</dbReference>
<keyword evidence="8" id="KW-1133">Transmembrane helix</keyword>
<keyword evidence="13" id="KW-1185">Reference proteome</keyword>
<evidence type="ECO:0000256" key="8">
    <source>
        <dbReference type="ARBA" id="ARBA00022989"/>
    </source>
</evidence>
<evidence type="ECO:0000256" key="6">
    <source>
        <dbReference type="ARBA" id="ARBA00022692"/>
    </source>
</evidence>
<dbReference type="Pfam" id="PF11356">
    <property type="entry name" value="T2SSC"/>
    <property type="match status" value="1"/>
</dbReference>
<comment type="similarity">
    <text evidence="2">Belongs to the GSP C family.</text>
</comment>
<protein>
    <submittedName>
        <fullName evidence="12">Type II secretion system protein GspC</fullName>
    </submittedName>
</protein>
<evidence type="ECO:0000256" key="1">
    <source>
        <dbReference type="ARBA" id="ARBA00004533"/>
    </source>
</evidence>
<comment type="subcellular location">
    <subcellularLocation>
        <location evidence="1">Cell inner membrane</location>
    </subcellularLocation>
</comment>
<dbReference type="SUPFAM" id="SSF50156">
    <property type="entry name" value="PDZ domain-like"/>
    <property type="match status" value="1"/>
</dbReference>
<dbReference type="AlphaFoldDB" id="A0A3N9TB78"/>
<evidence type="ECO:0000256" key="3">
    <source>
        <dbReference type="ARBA" id="ARBA00022448"/>
    </source>
</evidence>
<feature type="region of interest" description="Disordered" evidence="10">
    <location>
        <begin position="170"/>
        <end position="200"/>
    </location>
</feature>
<keyword evidence="6" id="KW-0812">Transmembrane</keyword>
<keyword evidence="9" id="KW-0472">Membrane</keyword>
<evidence type="ECO:0000256" key="4">
    <source>
        <dbReference type="ARBA" id="ARBA00022475"/>
    </source>
</evidence>
<dbReference type="GO" id="GO:0015628">
    <property type="term" value="P:protein secretion by the type II secretion system"/>
    <property type="evidence" value="ECO:0007669"/>
    <property type="project" value="InterPro"/>
</dbReference>
<dbReference type="InterPro" id="IPR024961">
    <property type="entry name" value="T2SS_GspC_N"/>
</dbReference>
<name>A0A3N9TB78_9VIBR</name>
<proteinExistence type="inferred from homology"/>
<dbReference type="Proteomes" id="UP000281112">
    <property type="component" value="Unassembled WGS sequence"/>
</dbReference>
<dbReference type="PROSITE" id="PS01141">
    <property type="entry name" value="T2SP_C"/>
    <property type="match status" value="1"/>
</dbReference>
<feature type="domain" description="Type II secretion system protein GspC N-terminal" evidence="11">
    <location>
        <begin position="33"/>
        <end position="170"/>
    </location>
</feature>
<keyword evidence="4" id="KW-1003">Cell membrane</keyword>